<dbReference type="InterPro" id="IPR034294">
    <property type="entry name" value="Aquaporin_transptr"/>
</dbReference>
<evidence type="ECO:0000256" key="7">
    <source>
        <dbReference type="ARBA" id="ARBA00023136"/>
    </source>
</evidence>
<reference evidence="10 11" key="1">
    <citation type="journal article" date="2018" name="J. Allergy Clin. Immunol.">
        <title>High-quality assembly of Dermatophagoides pteronyssinus genome and transcriptome reveals a wide range of novel allergens.</title>
        <authorList>
            <person name="Liu X.Y."/>
            <person name="Yang K.Y."/>
            <person name="Wang M.Q."/>
            <person name="Kwok J.S."/>
            <person name="Zeng X."/>
            <person name="Yang Z."/>
            <person name="Xiao X.J."/>
            <person name="Lau C.P."/>
            <person name="Li Y."/>
            <person name="Huang Z.M."/>
            <person name="Ba J.G."/>
            <person name="Yim A.K."/>
            <person name="Ouyang C.Y."/>
            <person name="Ngai S.M."/>
            <person name="Chan T.F."/>
            <person name="Leung E.L."/>
            <person name="Liu L."/>
            <person name="Liu Z.G."/>
            <person name="Tsui S.K."/>
        </authorList>
    </citation>
    <scope>NUCLEOTIDE SEQUENCE [LARGE SCALE GENOMIC DNA]</scope>
    <source>
        <strain evidence="10">Derp</strain>
    </source>
</reference>
<comment type="caution">
    <text evidence="10">The sequence shown here is derived from an EMBL/GenBank/DDBJ whole genome shotgun (WGS) entry which is preliminary data.</text>
</comment>
<evidence type="ECO:0000256" key="9">
    <source>
        <dbReference type="SAM" id="Phobius"/>
    </source>
</evidence>
<dbReference type="PRINTS" id="PR00783">
    <property type="entry name" value="MINTRINSICP"/>
</dbReference>
<dbReference type="InterPro" id="IPR022357">
    <property type="entry name" value="MIP_CS"/>
</dbReference>
<keyword evidence="6 9" id="KW-1133">Transmembrane helix</keyword>
<dbReference type="PROSITE" id="PS00221">
    <property type="entry name" value="MIP"/>
    <property type="match status" value="1"/>
</dbReference>
<feature type="transmembrane region" description="Helical" evidence="9">
    <location>
        <begin position="62"/>
        <end position="81"/>
    </location>
</feature>
<protein>
    <submittedName>
        <fullName evidence="10">Uncharacterized protein</fullName>
    </submittedName>
</protein>
<keyword evidence="4" id="KW-1003">Cell membrane</keyword>
<dbReference type="EMBL" id="NJHN03000040">
    <property type="protein sequence ID" value="KAH9421475.1"/>
    <property type="molecule type" value="Genomic_DNA"/>
</dbReference>
<keyword evidence="3 8" id="KW-0813">Transport</keyword>
<evidence type="ECO:0000313" key="11">
    <source>
        <dbReference type="Proteomes" id="UP000887458"/>
    </source>
</evidence>
<evidence type="ECO:0000256" key="1">
    <source>
        <dbReference type="ARBA" id="ARBA00004651"/>
    </source>
</evidence>
<dbReference type="PANTHER" id="PTHR19139:SF199">
    <property type="entry name" value="MIP17260P"/>
    <property type="match status" value="1"/>
</dbReference>
<dbReference type="Pfam" id="PF00230">
    <property type="entry name" value="MIP"/>
    <property type="match status" value="1"/>
</dbReference>
<evidence type="ECO:0000256" key="4">
    <source>
        <dbReference type="ARBA" id="ARBA00022475"/>
    </source>
</evidence>
<reference evidence="10 11" key="2">
    <citation type="journal article" date="2022" name="Mol. Biol. Evol.">
        <title>Comparative Genomics Reveals Insights into the Divergent Evolution of Astigmatic Mites and Household Pest Adaptations.</title>
        <authorList>
            <person name="Xiong Q."/>
            <person name="Wan A.T."/>
            <person name="Liu X."/>
            <person name="Fung C.S."/>
            <person name="Xiao X."/>
            <person name="Malainual N."/>
            <person name="Hou J."/>
            <person name="Wang L."/>
            <person name="Wang M."/>
            <person name="Yang K.Y."/>
            <person name="Cui Y."/>
            <person name="Leung E.L."/>
            <person name="Nong W."/>
            <person name="Shin S.K."/>
            <person name="Au S.W."/>
            <person name="Jeong K.Y."/>
            <person name="Chew F.T."/>
            <person name="Hui J.H."/>
            <person name="Leung T.F."/>
            <person name="Tungtrongchitr A."/>
            <person name="Zhong N."/>
            <person name="Liu Z."/>
            <person name="Tsui S.K."/>
        </authorList>
    </citation>
    <scope>NUCLEOTIDE SEQUENCE [LARGE SCALE GENOMIC DNA]</scope>
    <source>
        <strain evidence="10">Derp</strain>
    </source>
</reference>
<keyword evidence="5 8" id="KW-0812">Transmembrane</keyword>
<proteinExistence type="inferred from homology"/>
<gene>
    <name evidence="10" type="ORF">DERP_012207</name>
</gene>
<evidence type="ECO:0000256" key="5">
    <source>
        <dbReference type="ARBA" id="ARBA00022692"/>
    </source>
</evidence>
<dbReference type="SUPFAM" id="SSF81338">
    <property type="entry name" value="Aquaporin-like"/>
    <property type="match status" value="1"/>
</dbReference>
<feature type="transmembrane region" description="Helical" evidence="9">
    <location>
        <begin position="102"/>
        <end position="128"/>
    </location>
</feature>
<dbReference type="InterPro" id="IPR000425">
    <property type="entry name" value="MIP"/>
</dbReference>
<evidence type="ECO:0000256" key="3">
    <source>
        <dbReference type="ARBA" id="ARBA00022448"/>
    </source>
</evidence>
<dbReference type="PANTHER" id="PTHR19139">
    <property type="entry name" value="AQUAPORIN TRANSPORTER"/>
    <property type="match status" value="1"/>
</dbReference>
<evidence type="ECO:0000313" key="10">
    <source>
        <dbReference type="EMBL" id="KAH9421475.1"/>
    </source>
</evidence>
<evidence type="ECO:0000256" key="2">
    <source>
        <dbReference type="ARBA" id="ARBA00006175"/>
    </source>
</evidence>
<feature type="transmembrane region" description="Helical" evidence="9">
    <location>
        <begin position="148"/>
        <end position="167"/>
    </location>
</feature>
<evidence type="ECO:0000256" key="8">
    <source>
        <dbReference type="RuleBase" id="RU000477"/>
    </source>
</evidence>
<keyword evidence="11" id="KW-1185">Reference proteome</keyword>
<name>A0ABQ8JFS1_DERPT</name>
<evidence type="ECO:0000256" key="6">
    <source>
        <dbReference type="ARBA" id="ARBA00022989"/>
    </source>
</evidence>
<dbReference type="Proteomes" id="UP000887458">
    <property type="component" value="Unassembled WGS sequence"/>
</dbReference>
<comment type="similarity">
    <text evidence="2 8">Belongs to the MIP/aquaporin (TC 1.A.8) family.</text>
</comment>
<accession>A0ABQ8JFS1</accession>
<keyword evidence="7 9" id="KW-0472">Membrane</keyword>
<sequence>MAASTSHKIGGQLYTTESMLLHLLSRLDQARQRTQQVRRKRFGRHEPISLATMRYELCTFDLWRSIIAECLASFLYVFLLCSTHLTWNGSNFIFNSNTQPNWLIISLCSGFTMATLIHCFGHISGGHINPAVTISFLITKRISPLRTILYILAHCTGAIAGAALLYGQVSMIKG</sequence>
<dbReference type="InterPro" id="IPR023271">
    <property type="entry name" value="Aquaporin-like"/>
</dbReference>
<organism evidence="10 11">
    <name type="scientific">Dermatophagoides pteronyssinus</name>
    <name type="common">European house dust mite</name>
    <dbReference type="NCBI Taxonomy" id="6956"/>
    <lineage>
        <taxon>Eukaryota</taxon>
        <taxon>Metazoa</taxon>
        <taxon>Ecdysozoa</taxon>
        <taxon>Arthropoda</taxon>
        <taxon>Chelicerata</taxon>
        <taxon>Arachnida</taxon>
        <taxon>Acari</taxon>
        <taxon>Acariformes</taxon>
        <taxon>Sarcoptiformes</taxon>
        <taxon>Astigmata</taxon>
        <taxon>Psoroptidia</taxon>
        <taxon>Analgoidea</taxon>
        <taxon>Pyroglyphidae</taxon>
        <taxon>Dermatophagoidinae</taxon>
        <taxon>Dermatophagoides</taxon>
    </lineage>
</organism>
<comment type="subcellular location">
    <subcellularLocation>
        <location evidence="1">Cell membrane</location>
        <topology evidence="1">Multi-pass membrane protein</topology>
    </subcellularLocation>
</comment>
<dbReference type="Gene3D" id="1.20.1080.10">
    <property type="entry name" value="Glycerol uptake facilitator protein"/>
    <property type="match status" value="1"/>
</dbReference>